<dbReference type="Gene3D" id="3.40.50.1220">
    <property type="entry name" value="TPP-binding domain"/>
    <property type="match status" value="1"/>
</dbReference>
<gene>
    <name evidence="7" type="ORF">MC7420_4315</name>
</gene>
<dbReference type="Proteomes" id="UP000003835">
    <property type="component" value="Unassembled WGS sequence"/>
</dbReference>
<evidence type="ECO:0000256" key="1">
    <source>
        <dbReference type="ARBA" id="ARBA00007812"/>
    </source>
</evidence>
<sequence>MIYTNSDYLVDQLTQNQTQFVFTIPGKLIDPLFESVVNSSQIQPIIANHELGAGFMADGYARAAQNRGVCLCIGAPGASNLLTAAITARLDRSSVLFIVGSISVAQEGFGAFQDGGMQGTRDYELFQRAVDYAAKVTQPERFDEYLKQALTATAFELRCPAFLSIPLDVQQAVYSPKKPMAESNPALPILPKPSDINWTNLCQFLNHNQNILLLVGQLASTQEAQWLLALAEKFCLPVAIVASAKGIMPEHHPLCLGTFGFSGNQRATHALARDDIDAIVLIGVNLSEPDCLGWTPQNYLEERLFLINQNPLQRFTLSCERQLLISNYSAFLQNFFELDHQQLAGLWHSKPLRQQWLQSLQAVAWNPNLGSEGFDLAIPLEPLLNTLNQQLPDDTLLCVDAGVARRVAGYAWRCKIPFSFFSAHSTAPMGWAIAAGVGVQLAHPEKTVLVVTGDGSMRMHGFEIATAARYQLPIIYVVCNNQAYGSVYARYAPQSAASQHTKLPPINWVQLAQSLGVAGTKVSTLPALKLAIEQALSRRQPFVIEAITPIIQPLYP</sequence>
<dbReference type="PROSITE" id="PS00187">
    <property type="entry name" value="TPP_ENZYMES"/>
    <property type="match status" value="1"/>
</dbReference>
<dbReference type="InterPro" id="IPR012000">
    <property type="entry name" value="Thiamin_PyroP_enz_cen_dom"/>
</dbReference>
<dbReference type="InterPro" id="IPR000399">
    <property type="entry name" value="TPP-bd_CS"/>
</dbReference>
<comment type="similarity">
    <text evidence="1 3">Belongs to the TPP enzyme family.</text>
</comment>
<feature type="domain" description="Thiamine pyrophosphate enzyme central" evidence="4">
    <location>
        <begin position="201"/>
        <end position="300"/>
    </location>
</feature>
<protein>
    <submittedName>
        <fullName evidence="7">Thiamine pyrophosphate enzyme, central domain family</fullName>
    </submittedName>
</protein>
<dbReference type="EMBL" id="DS989876">
    <property type="protein sequence ID" value="EDX71128.1"/>
    <property type="molecule type" value="Genomic_DNA"/>
</dbReference>
<dbReference type="PANTHER" id="PTHR18968:SF167">
    <property type="entry name" value="ACETOLACTATE SYNTHASE LARGE SUBUNIT ILVB2-RELATED"/>
    <property type="match status" value="1"/>
</dbReference>
<dbReference type="CDD" id="cd00568">
    <property type="entry name" value="TPP_enzymes"/>
    <property type="match status" value="1"/>
</dbReference>
<feature type="domain" description="Thiamine pyrophosphate enzyme TPP-binding" evidence="5">
    <location>
        <begin position="400"/>
        <end position="545"/>
    </location>
</feature>
<evidence type="ECO:0000313" key="7">
    <source>
        <dbReference type="EMBL" id="EDX71128.1"/>
    </source>
</evidence>
<accession>B4W3U3</accession>
<dbReference type="InterPro" id="IPR011766">
    <property type="entry name" value="TPP_enzyme_TPP-bd"/>
</dbReference>
<dbReference type="InterPro" id="IPR012001">
    <property type="entry name" value="Thiamin_PyroP_enz_TPP-bd_dom"/>
</dbReference>
<organism evidence="7 8">
    <name type="scientific">Coleofasciculus chthonoplastes PCC 7420</name>
    <dbReference type="NCBI Taxonomy" id="118168"/>
    <lineage>
        <taxon>Bacteria</taxon>
        <taxon>Bacillati</taxon>
        <taxon>Cyanobacteriota</taxon>
        <taxon>Cyanophyceae</taxon>
        <taxon>Coleofasciculales</taxon>
        <taxon>Coleofasciculaceae</taxon>
        <taxon>Coleofasciculus</taxon>
    </lineage>
</organism>
<name>B4W3U3_9CYAN</name>
<dbReference type="Gene3D" id="3.40.50.970">
    <property type="match status" value="2"/>
</dbReference>
<dbReference type="PANTHER" id="PTHR18968">
    <property type="entry name" value="THIAMINE PYROPHOSPHATE ENZYMES"/>
    <property type="match status" value="1"/>
</dbReference>
<dbReference type="InterPro" id="IPR029061">
    <property type="entry name" value="THDP-binding"/>
</dbReference>
<dbReference type="Pfam" id="PF00205">
    <property type="entry name" value="TPP_enzyme_M"/>
    <property type="match status" value="1"/>
</dbReference>
<dbReference type="GO" id="GO:0050660">
    <property type="term" value="F:flavin adenine dinucleotide binding"/>
    <property type="evidence" value="ECO:0007669"/>
    <property type="project" value="TreeGrafter"/>
</dbReference>
<dbReference type="GO" id="GO:0005948">
    <property type="term" value="C:acetolactate synthase complex"/>
    <property type="evidence" value="ECO:0007669"/>
    <property type="project" value="TreeGrafter"/>
</dbReference>
<dbReference type="Pfam" id="PF02776">
    <property type="entry name" value="TPP_enzyme_N"/>
    <property type="match status" value="1"/>
</dbReference>
<dbReference type="GO" id="GO:0009099">
    <property type="term" value="P:L-valine biosynthetic process"/>
    <property type="evidence" value="ECO:0007669"/>
    <property type="project" value="TreeGrafter"/>
</dbReference>
<dbReference type="InterPro" id="IPR029035">
    <property type="entry name" value="DHS-like_NAD/FAD-binding_dom"/>
</dbReference>
<dbReference type="GO" id="GO:0030976">
    <property type="term" value="F:thiamine pyrophosphate binding"/>
    <property type="evidence" value="ECO:0007669"/>
    <property type="project" value="InterPro"/>
</dbReference>
<feature type="domain" description="Thiamine pyrophosphate enzyme N-terminal TPP-binding" evidence="6">
    <location>
        <begin position="6"/>
        <end position="114"/>
    </location>
</feature>
<dbReference type="SUPFAM" id="SSF52467">
    <property type="entry name" value="DHS-like NAD/FAD-binding domain"/>
    <property type="match status" value="1"/>
</dbReference>
<dbReference type="RefSeq" id="WP_006106038.1">
    <property type="nucleotide sequence ID" value="NZ_DS989876.1"/>
</dbReference>
<dbReference type="GO" id="GO:0000287">
    <property type="term" value="F:magnesium ion binding"/>
    <property type="evidence" value="ECO:0007669"/>
    <property type="project" value="InterPro"/>
</dbReference>
<reference evidence="7 8" key="1">
    <citation type="submission" date="2008-07" db="EMBL/GenBank/DDBJ databases">
        <authorList>
            <person name="Tandeau de Marsac N."/>
            <person name="Ferriera S."/>
            <person name="Johnson J."/>
            <person name="Kravitz S."/>
            <person name="Beeson K."/>
            <person name="Sutton G."/>
            <person name="Rogers Y.-H."/>
            <person name="Friedman R."/>
            <person name="Frazier M."/>
            <person name="Venter J.C."/>
        </authorList>
    </citation>
    <scope>NUCLEOTIDE SEQUENCE [LARGE SCALE GENOMIC DNA]</scope>
    <source>
        <strain evidence="7 8">PCC 7420</strain>
    </source>
</reference>
<evidence type="ECO:0000313" key="8">
    <source>
        <dbReference type="Proteomes" id="UP000003835"/>
    </source>
</evidence>
<dbReference type="STRING" id="118168.MC7420_4315"/>
<dbReference type="AlphaFoldDB" id="B4W3U3"/>
<dbReference type="eggNOG" id="COG0028">
    <property type="taxonomic scope" value="Bacteria"/>
</dbReference>
<evidence type="ECO:0000256" key="3">
    <source>
        <dbReference type="RuleBase" id="RU362132"/>
    </source>
</evidence>
<evidence type="ECO:0000259" key="5">
    <source>
        <dbReference type="Pfam" id="PF02775"/>
    </source>
</evidence>
<dbReference type="InterPro" id="IPR045229">
    <property type="entry name" value="TPP_enz"/>
</dbReference>
<dbReference type="Pfam" id="PF02775">
    <property type="entry name" value="TPP_enzyme_C"/>
    <property type="match status" value="1"/>
</dbReference>
<keyword evidence="8" id="KW-1185">Reference proteome</keyword>
<dbReference type="SUPFAM" id="SSF52518">
    <property type="entry name" value="Thiamin diphosphate-binding fold (THDP-binding)"/>
    <property type="match status" value="2"/>
</dbReference>
<dbReference type="HOGENOM" id="CLU_013748_3_1_3"/>
<evidence type="ECO:0000259" key="4">
    <source>
        <dbReference type="Pfam" id="PF00205"/>
    </source>
</evidence>
<dbReference type="GO" id="GO:0003984">
    <property type="term" value="F:acetolactate synthase activity"/>
    <property type="evidence" value="ECO:0007669"/>
    <property type="project" value="TreeGrafter"/>
</dbReference>
<keyword evidence="2 3" id="KW-0786">Thiamine pyrophosphate</keyword>
<dbReference type="CDD" id="cd07035">
    <property type="entry name" value="TPP_PYR_POX_like"/>
    <property type="match status" value="1"/>
</dbReference>
<evidence type="ECO:0000259" key="6">
    <source>
        <dbReference type="Pfam" id="PF02776"/>
    </source>
</evidence>
<evidence type="ECO:0000256" key="2">
    <source>
        <dbReference type="ARBA" id="ARBA00023052"/>
    </source>
</evidence>
<dbReference type="GO" id="GO:0009097">
    <property type="term" value="P:isoleucine biosynthetic process"/>
    <property type="evidence" value="ECO:0007669"/>
    <property type="project" value="TreeGrafter"/>
</dbReference>
<proteinExistence type="inferred from homology"/>